<dbReference type="InterPro" id="IPR019794">
    <property type="entry name" value="Peroxidases_AS"/>
</dbReference>
<evidence type="ECO:0000256" key="2">
    <source>
        <dbReference type="ARBA" id="ARBA00022617"/>
    </source>
</evidence>
<dbReference type="PRINTS" id="PR00458">
    <property type="entry name" value="PEROXIDASE"/>
</dbReference>
<dbReference type="Gene3D" id="1.10.420.10">
    <property type="entry name" value="Peroxidase, domain 2"/>
    <property type="match status" value="2"/>
</dbReference>
<comment type="catalytic activity">
    <reaction evidence="7 12 13">
        <text>2 H2O2 = O2 + 2 H2O</text>
        <dbReference type="Rhea" id="RHEA:20309"/>
        <dbReference type="ChEBI" id="CHEBI:15377"/>
        <dbReference type="ChEBI" id="CHEBI:15379"/>
        <dbReference type="ChEBI" id="CHEBI:16240"/>
        <dbReference type="EC" id="1.11.1.21"/>
    </reaction>
</comment>
<dbReference type="PROSITE" id="PS00436">
    <property type="entry name" value="PEROXIDASE_2"/>
    <property type="match status" value="1"/>
</dbReference>
<keyword evidence="4 12" id="KW-0560">Oxidoreductase</keyword>
<gene>
    <name evidence="12 16" type="primary">katG</name>
    <name evidence="16" type="ORF">PXH66_18290</name>
</gene>
<evidence type="ECO:0000259" key="15">
    <source>
        <dbReference type="PROSITE" id="PS50873"/>
    </source>
</evidence>
<comment type="caution">
    <text evidence="12">Lacks conserved residue(s) required for the propagation of feature annotation.</text>
</comment>
<dbReference type="AlphaFoldDB" id="A0AAE9ZU24"/>
<feature type="compositionally biased region" description="Basic and acidic residues" evidence="14">
    <location>
        <begin position="1"/>
        <end position="15"/>
    </location>
</feature>
<evidence type="ECO:0000256" key="7">
    <source>
        <dbReference type="ARBA" id="ARBA00049145"/>
    </source>
</evidence>
<dbReference type="FunFam" id="1.10.420.10:FF:000002">
    <property type="entry name" value="Catalase-peroxidase"/>
    <property type="match status" value="1"/>
</dbReference>
<sequence length="756" mass="82843">MENPHDGAVLKDLNESTRGSESGGKCPFPHLHGGAQKPTSAGAHSNRDWWPNQLSLKMLHQNSGLSDPMDPDFDYAEAFKQLDLAAVKQDLTALMTDSQEWWPADFGHYGPFFIRMAWHSAGTYRTADGRGGAGAGQQRFAPLNSWPDNANLDKARRLLWPIKQKYGRSLSWADLMILTGNVALESMGFKTFGFGGGRADVWEPEEDVYWGAEKEWLAHSDNPHSRYSGDRDLEDPLAAVQMGLIYVNPEGPDGNPDPLASAKDIRVTFERMAMNDEETVALIAGGHTFGKTHGADSADHVGKEPEAAGMAEQGFGWTSSHASGKGADAITSGLEVTWTTTPTQWSNNFFENLFAYEWELEKSPAGAHQWVAKDADATVPHAFDAEKKQRPTMLTTDLALRMDPAYEKISRRFLENPDQFADAFARAWFKLTHRDMGPKALYLGSEVPAEDLIWQDPLPSVDHPLVDADDIAGLKAKLLDSGLAISELVSTAWASASTYRGSDKRGGANGARIRLAPQKDWEVNQPGKLAKVLKALEGIQAEFNAAQSDGKKVSLADLIVLGGCAAVEAAAKKSGQEIEVPFTPGRTDATQEQTDAESFAPLEPTTDGFRNYQQTRYTIPTEQLLVDRAQLLTLTAPEMTVLVGGLRVLNANHGKSQHGVFTDRPETLTNDFFVNLLDMSNKMKATSPAEEMFEVQDRVTGDVKWTATRVDLVFGSHSQLRALAEVYASSDAQGKFVQDFVAAWNKVMNADRVDLA</sequence>
<evidence type="ECO:0000256" key="9">
    <source>
        <dbReference type="ARBA" id="ARBA00060838"/>
    </source>
</evidence>
<evidence type="ECO:0000256" key="8">
    <source>
        <dbReference type="ARBA" id="ARBA00051651"/>
    </source>
</evidence>
<comment type="cofactor">
    <cofactor evidence="12">
        <name>heme b</name>
        <dbReference type="ChEBI" id="CHEBI:60344"/>
    </cofactor>
    <text evidence="12">Binds 1 heme b (iron(II)-protoporphyrin IX) group per dimer.</text>
</comment>
<dbReference type="PANTHER" id="PTHR30555">
    <property type="entry name" value="HYDROPEROXIDASE I, BIFUNCTIONAL CATALASE-PEROXIDASE"/>
    <property type="match status" value="1"/>
</dbReference>
<comment type="subunit">
    <text evidence="12">Homodimer or homotetramer.</text>
</comment>
<dbReference type="GO" id="GO:0070301">
    <property type="term" value="P:cellular response to hydrogen peroxide"/>
    <property type="evidence" value="ECO:0007669"/>
    <property type="project" value="TreeGrafter"/>
</dbReference>
<dbReference type="GO" id="GO:0005829">
    <property type="term" value="C:cytosol"/>
    <property type="evidence" value="ECO:0007669"/>
    <property type="project" value="TreeGrafter"/>
</dbReference>
<evidence type="ECO:0000256" key="5">
    <source>
        <dbReference type="ARBA" id="ARBA00023004"/>
    </source>
</evidence>
<feature type="active site" description="Proton acceptor" evidence="12">
    <location>
        <position position="119"/>
    </location>
</feature>
<dbReference type="FunFam" id="1.10.420.10:FF:000004">
    <property type="entry name" value="Catalase-peroxidase"/>
    <property type="match status" value="1"/>
</dbReference>
<protein>
    <recommendedName>
        <fullName evidence="11 12">Catalase-peroxidase</fullName>
        <shortName evidence="12">CP</shortName>
        <ecNumber evidence="10 12">1.11.1.21</ecNumber>
    </recommendedName>
    <alternativeName>
        <fullName evidence="12">Peroxidase/catalase</fullName>
    </alternativeName>
</protein>
<dbReference type="Pfam" id="PF00141">
    <property type="entry name" value="peroxidase"/>
    <property type="match status" value="2"/>
</dbReference>
<dbReference type="InterPro" id="IPR010255">
    <property type="entry name" value="Haem_peroxidase_sf"/>
</dbReference>
<name>A0AAE9ZU24_9BACT</name>
<dbReference type="RefSeq" id="WP_330931044.1">
    <property type="nucleotide sequence ID" value="NZ_CP119075.1"/>
</dbReference>
<dbReference type="PROSITE" id="PS00435">
    <property type="entry name" value="PEROXIDASE_1"/>
    <property type="match status" value="1"/>
</dbReference>
<comment type="similarity">
    <text evidence="9 12 13">Belongs to the peroxidase family. Peroxidase/catalase subfamily.</text>
</comment>
<feature type="region of interest" description="Disordered" evidence="14">
    <location>
        <begin position="1"/>
        <end position="47"/>
    </location>
</feature>
<dbReference type="NCBIfam" id="NF011635">
    <property type="entry name" value="PRK15061.1"/>
    <property type="match status" value="1"/>
</dbReference>
<dbReference type="GO" id="GO:0046872">
    <property type="term" value="F:metal ion binding"/>
    <property type="evidence" value="ECO:0007669"/>
    <property type="project" value="UniProtKB-KW"/>
</dbReference>
<keyword evidence="1 12" id="KW-0575">Peroxidase</keyword>
<evidence type="ECO:0000256" key="10">
    <source>
        <dbReference type="ARBA" id="ARBA00067012"/>
    </source>
</evidence>
<dbReference type="Gene3D" id="1.10.520.10">
    <property type="match status" value="2"/>
</dbReference>
<reference evidence="16" key="1">
    <citation type="submission" date="2023-03" db="EMBL/GenBank/DDBJ databases">
        <title>Lomoglobus Profundus gen. nov., sp. nov., a novel member of the phylum Verrucomicrobia, isolated from deep-marine sediment of South China Sea.</title>
        <authorList>
            <person name="Ahmad T."/>
            <person name="Ishaq S.E."/>
            <person name="Wang F."/>
        </authorList>
    </citation>
    <scope>NUCLEOTIDE SEQUENCE</scope>
    <source>
        <strain evidence="16">LMO-M01</strain>
    </source>
</reference>
<dbReference type="NCBIfam" id="TIGR00198">
    <property type="entry name" value="cat_per_HPI"/>
    <property type="match status" value="1"/>
</dbReference>
<feature type="site" description="Transition state stabilizer" evidence="12">
    <location>
        <position position="115"/>
    </location>
</feature>
<dbReference type="Proteomes" id="UP001218638">
    <property type="component" value="Chromosome"/>
</dbReference>
<evidence type="ECO:0000256" key="12">
    <source>
        <dbReference type="HAMAP-Rule" id="MF_01961"/>
    </source>
</evidence>
<evidence type="ECO:0000256" key="1">
    <source>
        <dbReference type="ARBA" id="ARBA00022559"/>
    </source>
</evidence>
<evidence type="ECO:0000313" key="16">
    <source>
        <dbReference type="EMBL" id="WED64291.1"/>
    </source>
</evidence>
<dbReference type="PROSITE" id="PS50873">
    <property type="entry name" value="PEROXIDASE_4"/>
    <property type="match status" value="1"/>
</dbReference>
<evidence type="ECO:0000256" key="3">
    <source>
        <dbReference type="ARBA" id="ARBA00022723"/>
    </source>
</evidence>
<dbReference type="PANTHER" id="PTHR30555:SF0">
    <property type="entry name" value="CATALASE-PEROXIDASE"/>
    <property type="match status" value="1"/>
</dbReference>
<dbReference type="SUPFAM" id="SSF48113">
    <property type="entry name" value="Heme-dependent peroxidases"/>
    <property type="match status" value="2"/>
</dbReference>
<dbReference type="InterPro" id="IPR002016">
    <property type="entry name" value="Haem_peroxidase"/>
</dbReference>
<dbReference type="EC" id="1.11.1.21" evidence="10 12"/>
<proteinExistence type="inferred from homology"/>
<feature type="domain" description="Plant heme peroxidase family profile" evidence="15">
    <location>
        <begin position="152"/>
        <end position="450"/>
    </location>
</feature>
<organism evidence="16 17">
    <name type="scientific">Synoicihabitans lomoniglobus</name>
    <dbReference type="NCBI Taxonomy" id="2909285"/>
    <lineage>
        <taxon>Bacteria</taxon>
        <taxon>Pseudomonadati</taxon>
        <taxon>Verrucomicrobiota</taxon>
        <taxon>Opitutia</taxon>
        <taxon>Opitutales</taxon>
        <taxon>Opitutaceae</taxon>
        <taxon>Synoicihabitans</taxon>
    </lineage>
</organism>
<evidence type="ECO:0000256" key="11">
    <source>
        <dbReference type="ARBA" id="ARBA00074141"/>
    </source>
</evidence>
<dbReference type="GO" id="GO:0004096">
    <property type="term" value="F:catalase activity"/>
    <property type="evidence" value="ECO:0007669"/>
    <property type="project" value="UniProtKB-UniRule"/>
</dbReference>
<evidence type="ECO:0000256" key="14">
    <source>
        <dbReference type="SAM" id="MobiDB-lite"/>
    </source>
</evidence>
<dbReference type="PRINTS" id="PR00460">
    <property type="entry name" value="BPEROXIDASE"/>
</dbReference>
<dbReference type="CDD" id="cd08200">
    <property type="entry name" value="catalase_peroxidase_2"/>
    <property type="match status" value="1"/>
</dbReference>
<evidence type="ECO:0000313" key="17">
    <source>
        <dbReference type="Proteomes" id="UP001218638"/>
    </source>
</evidence>
<keyword evidence="6 12" id="KW-0376">Hydrogen peroxide</keyword>
<dbReference type="CDD" id="cd00649">
    <property type="entry name" value="catalase_peroxidase_1"/>
    <property type="match status" value="1"/>
</dbReference>
<dbReference type="GO" id="GO:0042744">
    <property type="term" value="P:hydrogen peroxide catabolic process"/>
    <property type="evidence" value="ECO:0007669"/>
    <property type="project" value="UniProtKB-KW"/>
</dbReference>
<comment type="function">
    <text evidence="12">Bifunctional enzyme with both catalase and broad-spectrum peroxidase activity.</text>
</comment>
<evidence type="ECO:0000256" key="6">
    <source>
        <dbReference type="ARBA" id="ARBA00023324"/>
    </source>
</evidence>
<dbReference type="EMBL" id="CP119075">
    <property type="protein sequence ID" value="WED64291.1"/>
    <property type="molecule type" value="Genomic_DNA"/>
</dbReference>
<keyword evidence="5 12" id="KW-0408">Iron</keyword>
<evidence type="ECO:0000256" key="13">
    <source>
        <dbReference type="RuleBase" id="RU003451"/>
    </source>
</evidence>
<accession>A0AAE9ZU24</accession>
<keyword evidence="2 12" id="KW-0349">Heme</keyword>
<keyword evidence="3 12" id="KW-0479">Metal-binding</keyword>
<dbReference type="FunFam" id="1.10.520.10:FF:000002">
    <property type="entry name" value="Catalase-peroxidase"/>
    <property type="match status" value="1"/>
</dbReference>
<evidence type="ECO:0000256" key="4">
    <source>
        <dbReference type="ARBA" id="ARBA00023002"/>
    </source>
</evidence>
<dbReference type="InterPro" id="IPR019793">
    <property type="entry name" value="Peroxidases_heam-ligand_BS"/>
</dbReference>
<keyword evidence="17" id="KW-1185">Reference proteome</keyword>
<dbReference type="HAMAP" id="MF_01961">
    <property type="entry name" value="Catal_peroxid"/>
    <property type="match status" value="1"/>
</dbReference>
<comment type="catalytic activity">
    <reaction evidence="8 12 13">
        <text>H2O2 + AH2 = A + 2 H2O</text>
        <dbReference type="Rhea" id="RHEA:30275"/>
        <dbReference type="ChEBI" id="CHEBI:13193"/>
        <dbReference type="ChEBI" id="CHEBI:15377"/>
        <dbReference type="ChEBI" id="CHEBI:16240"/>
        <dbReference type="ChEBI" id="CHEBI:17499"/>
        <dbReference type="EC" id="1.11.1.21"/>
    </reaction>
</comment>
<comment type="PTM">
    <text evidence="12">Formation of the three residue Trp-Tyr-Met cross-link is important for the catalase, but not the peroxidase activity of the enzyme.</text>
</comment>
<feature type="binding site" description="axial binding residue" evidence="12">
    <location>
        <position position="287"/>
    </location>
    <ligand>
        <name>heme b</name>
        <dbReference type="ChEBI" id="CHEBI:60344"/>
    </ligand>
    <ligandPart>
        <name>Fe</name>
        <dbReference type="ChEBI" id="CHEBI:18248"/>
    </ligandPart>
</feature>
<dbReference type="InterPro" id="IPR000763">
    <property type="entry name" value="Catalase_peroxidase"/>
</dbReference>
<dbReference type="KEGG" id="slom:PXH66_18290"/>
<feature type="cross-link" description="Tryptophyl-tyrosyl-methioninium (Tyr-Met) (with Trp-118)" evidence="12">
    <location>
        <begin position="246"/>
        <end position="272"/>
    </location>
</feature>
<dbReference type="GO" id="GO:0020037">
    <property type="term" value="F:heme binding"/>
    <property type="evidence" value="ECO:0007669"/>
    <property type="project" value="InterPro"/>
</dbReference>